<evidence type="ECO:0000313" key="3">
    <source>
        <dbReference type="Proteomes" id="UP001194746"/>
    </source>
</evidence>
<protein>
    <submittedName>
        <fullName evidence="2">Uncharacterized protein</fullName>
    </submittedName>
</protein>
<comment type="caution">
    <text evidence="2">The sequence shown here is derived from an EMBL/GenBank/DDBJ whole genome shotgun (WGS) entry which is preliminary data.</text>
</comment>
<evidence type="ECO:0000256" key="1">
    <source>
        <dbReference type="SAM" id="MobiDB-lite"/>
    </source>
</evidence>
<accession>A0AAD4GX20</accession>
<keyword evidence="3" id="KW-1185">Reference proteome</keyword>
<reference evidence="2" key="1">
    <citation type="journal article" date="2019" name="Beilstein J. Org. Chem.">
        <title>Nanangenines: drimane sesquiterpenoids as the dominant metabolite cohort of a novel Australian fungus, Aspergillus nanangensis.</title>
        <authorList>
            <person name="Lacey H.J."/>
            <person name="Gilchrist C.L.M."/>
            <person name="Crombie A."/>
            <person name="Kalaitzis J.A."/>
            <person name="Vuong D."/>
            <person name="Rutledge P.J."/>
            <person name="Turner P."/>
            <person name="Pitt J.I."/>
            <person name="Lacey E."/>
            <person name="Chooi Y.H."/>
            <person name="Piggott A.M."/>
        </authorList>
    </citation>
    <scope>NUCLEOTIDE SEQUENCE</scope>
    <source>
        <strain evidence="2">MST-FP2251</strain>
    </source>
</reference>
<feature type="compositionally biased region" description="Polar residues" evidence="1">
    <location>
        <begin position="113"/>
        <end position="128"/>
    </location>
</feature>
<dbReference type="EMBL" id="VCAU01000008">
    <property type="protein sequence ID" value="KAF9893369.1"/>
    <property type="molecule type" value="Genomic_DNA"/>
</dbReference>
<gene>
    <name evidence="2" type="ORF">FE257_011801</name>
</gene>
<proteinExistence type="predicted"/>
<sequence>MDQPPSSTEILVHIAAPSTARDDARYRAQVNAILGFDLVSRQCINSLPPDDDEDNDNDNDNPNKHTIQPHPLLQRNEETPHLENVPFQPDSWENSPVSVIPDSQPFVAEDPNDNTSSGPQTRKTTSPSPENPTPKRYRVTQEDNNGPPAILVRLQTENENENRQEEKQEEEEEGTSRPITLPLEIKPPLPPISTSPFETHLTPTLRMLATRLKSERTFTPVTQTHDLDRLERGHWYVRLALVQSSSGSKSVSDWDQAFFARFWAFLSEFICEKRAGWGVWCILEEDCRGTSHGGEDEHGNGAGVTIPQAVVLKVYTWGEVASHIYLLLFLASERRIRKMGAQWRDGRDDVVIQMPGLASP</sequence>
<reference evidence="2" key="2">
    <citation type="submission" date="2020-02" db="EMBL/GenBank/DDBJ databases">
        <authorList>
            <person name="Gilchrist C.L.M."/>
            <person name="Chooi Y.-H."/>
        </authorList>
    </citation>
    <scope>NUCLEOTIDE SEQUENCE</scope>
    <source>
        <strain evidence="2">MST-FP2251</strain>
    </source>
</reference>
<name>A0AAD4GX20_ASPNN</name>
<feature type="region of interest" description="Disordered" evidence="1">
    <location>
        <begin position="43"/>
        <end position="197"/>
    </location>
</feature>
<feature type="compositionally biased region" description="Acidic residues" evidence="1">
    <location>
        <begin position="49"/>
        <end position="59"/>
    </location>
</feature>
<dbReference type="Proteomes" id="UP001194746">
    <property type="component" value="Unassembled WGS sequence"/>
</dbReference>
<dbReference type="AlphaFoldDB" id="A0AAD4GX20"/>
<organism evidence="2 3">
    <name type="scientific">Aspergillus nanangensis</name>
    <dbReference type="NCBI Taxonomy" id="2582783"/>
    <lineage>
        <taxon>Eukaryota</taxon>
        <taxon>Fungi</taxon>
        <taxon>Dikarya</taxon>
        <taxon>Ascomycota</taxon>
        <taxon>Pezizomycotina</taxon>
        <taxon>Eurotiomycetes</taxon>
        <taxon>Eurotiomycetidae</taxon>
        <taxon>Eurotiales</taxon>
        <taxon>Aspergillaceae</taxon>
        <taxon>Aspergillus</taxon>
        <taxon>Aspergillus subgen. Circumdati</taxon>
    </lineage>
</organism>
<evidence type="ECO:0000313" key="2">
    <source>
        <dbReference type="EMBL" id="KAF9893369.1"/>
    </source>
</evidence>